<dbReference type="Proteomes" id="UP000287033">
    <property type="component" value="Unassembled WGS sequence"/>
</dbReference>
<evidence type="ECO:0000256" key="1">
    <source>
        <dbReference type="SAM" id="MobiDB-lite"/>
    </source>
</evidence>
<feature type="region of interest" description="Disordered" evidence="1">
    <location>
        <begin position="1"/>
        <end position="88"/>
    </location>
</feature>
<organism evidence="2 3">
    <name type="scientific">Chiloscyllium punctatum</name>
    <name type="common">Brownbanded bambooshark</name>
    <name type="synonym">Hemiscyllium punctatum</name>
    <dbReference type="NCBI Taxonomy" id="137246"/>
    <lineage>
        <taxon>Eukaryota</taxon>
        <taxon>Metazoa</taxon>
        <taxon>Chordata</taxon>
        <taxon>Craniata</taxon>
        <taxon>Vertebrata</taxon>
        <taxon>Chondrichthyes</taxon>
        <taxon>Elasmobranchii</taxon>
        <taxon>Galeomorphii</taxon>
        <taxon>Galeoidea</taxon>
        <taxon>Orectolobiformes</taxon>
        <taxon>Hemiscylliidae</taxon>
        <taxon>Chiloscyllium</taxon>
    </lineage>
</organism>
<name>A0A401TL04_CHIPU</name>
<dbReference type="EMBL" id="BEZZ01106382">
    <property type="protein sequence ID" value="GCC43293.1"/>
    <property type="molecule type" value="Genomic_DNA"/>
</dbReference>
<proteinExistence type="predicted"/>
<feature type="non-terminal residue" evidence="2">
    <location>
        <position position="1"/>
    </location>
</feature>
<sequence length="88" mass="8883">GEGSASGVHPSGGVDEVGRTPGPAVGVPDGHEVLGAPVKVGPPVEGVHVPEEGRPLPDQGQHPGVVEDGVQREPMGVRGQRAPHQILE</sequence>
<feature type="compositionally biased region" description="Low complexity" evidence="1">
    <location>
        <begin position="37"/>
        <end position="47"/>
    </location>
</feature>
<dbReference type="AlphaFoldDB" id="A0A401TL04"/>
<comment type="caution">
    <text evidence="2">The sequence shown here is derived from an EMBL/GenBank/DDBJ whole genome shotgun (WGS) entry which is preliminary data.</text>
</comment>
<protein>
    <submittedName>
        <fullName evidence="2">Uncharacterized protein</fullName>
    </submittedName>
</protein>
<accession>A0A401TL04</accession>
<gene>
    <name evidence="2" type="ORF">chiPu_0027529</name>
</gene>
<keyword evidence="3" id="KW-1185">Reference proteome</keyword>
<reference evidence="2 3" key="1">
    <citation type="journal article" date="2018" name="Nat. Ecol. Evol.">
        <title>Shark genomes provide insights into elasmobranch evolution and the origin of vertebrates.</title>
        <authorList>
            <person name="Hara Y"/>
            <person name="Yamaguchi K"/>
            <person name="Onimaru K"/>
            <person name="Kadota M"/>
            <person name="Koyanagi M"/>
            <person name="Keeley SD"/>
            <person name="Tatsumi K"/>
            <person name="Tanaka K"/>
            <person name="Motone F"/>
            <person name="Kageyama Y"/>
            <person name="Nozu R"/>
            <person name="Adachi N"/>
            <person name="Nishimura O"/>
            <person name="Nakagawa R"/>
            <person name="Tanegashima C"/>
            <person name="Kiyatake I"/>
            <person name="Matsumoto R"/>
            <person name="Murakumo K"/>
            <person name="Nishida K"/>
            <person name="Terakita A"/>
            <person name="Kuratani S"/>
            <person name="Sato K"/>
            <person name="Hyodo S Kuraku.S."/>
        </authorList>
    </citation>
    <scope>NUCLEOTIDE SEQUENCE [LARGE SCALE GENOMIC DNA]</scope>
</reference>
<evidence type="ECO:0000313" key="2">
    <source>
        <dbReference type="EMBL" id="GCC43293.1"/>
    </source>
</evidence>
<evidence type="ECO:0000313" key="3">
    <source>
        <dbReference type="Proteomes" id="UP000287033"/>
    </source>
</evidence>